<proteinExistence type="predicted"/>
<reference evidence="1" key="1">
    <citation type="journal article" date="2015" name="Nature">
        <title>Complex archaea that bridge the gap between prokaryotes and eukaryotes.</title>
        <authorList>
            <person name="Spang A."/>
            <person name="Saw J.H."/>
            <person name="Jorgensen S.L."/>
            <person name="Zaremba-Niedzwiedzka K."/>
            <person name="Martijn J."/>
            <person name="Lind A.E."/>
            <person name="van Eijk R."/>
            <person name="Schleper C."/>
            <person name="Guy L."/>
            <person name="Ettema T.J."/>
        </authorList>
    </citation>
    <scope>NUCLEOTIDE SEQUENCE</scope>
</reference>
<dbReference type="EMBL" id="LAZR01000155">
    <property type="protein sequence ID" value="KKN85721.1"/>
    <property type="molecule type" value="Genomic_DNA"/>
</dbReference>
<sequence>MAKATTPTLLSLDQWAEEMQFDPRLFNQVITTQIPEERGTHDLWYQHGWQQSGKASRQQVADAIAKAEDLMSMHTGFWLAPKYVADERQIYPQPRIAPEMNYPRHRKTVNLKHTRFIGGGRRFVSLIEAGVDISGSSIDRDGDGFNEIMRFEIIHADASSWLPAEIAVYPAGETDTTVEESIRNLEVWISGTTITIEGQSVWFVKPTLWDGMGKFIDGNDPASFLANVDVYRVYSRSDTNEFAPIVFGWQDSALAPLAFGEQYGLLQPWLPEKGIASLVPAKWDDTDSEWNLLQSWTRIPQLVRLYYLSGWPSDKFGRMSSPFARTVAAFATALLTGPVSGGGESINKIFSYWQEIPQDDSMTFQQASNPFGPQRGAWEAWKTVSNFYASLEGITV</sequence>
<gene>
    <name evidence="1" type="ORF">LCGC14_0275260</name>
</gene>
<name>A0A0F9WID6_9ZZZZ</name>
<comment type="caution">
    <text evidence="1">The sequence shown here is derived from an EMBL/GenBank/DDBJ whole genome shotgun (WGS) entry which is preliminary data.</text>
</comment>
<evidence type="ECO:0000313" key="1">
    <source>
        <dbReference type="EMBL" id="KKN85721.1"/>
    </source>
</evidence>
<dbReference type="AlphaFoldDB" id="A0A0F9WID6"/>
<accession>A0A0F9WID6</accession>
<organism evidence="1">
    <name type="scientific">marine sediment metagenome</name>
    <dbReference type="NCBI Taxonomy" id="412755"/>
    <lineage>
        <taxon>unclassified sequences</taxon>
        <taxon>metagenomes</taxon>
        <taxon>ecological metagenomes</taxon>
    </lineage>
</organism>
<protein>
    <submittedName>
        <fullName evidence="1">Uncharacterized protein</fullName>
    </submittedName>
</protein>